<name>A0A8X6SII8_TRICX</name>
<dbReference type="Proteomes" id="UP000887159">
    <property type="component" value="Unassembled WGS sequence"/>
</dbReference>
<keyword evidence="1" id="KW-0472">Membrane</keyword>
<dbReference type="AlphaFoldDB" id="A0A8X6SII8"/>
<feature type="transmembrane region" description="Helical" evidence="1">
    <location>
        <begin position="116"/>
        <end position="137"/>
    </location>
</feature>
<reference evidence="2" key="1">
    <citation type="submission" date="2020-08" db="EMBL/GenBank/DDBJ databases">
        <title>Multicomponent nature underlies the extraordinary mechanical properties of spider dragline silk.</title>
        <authorList>
            <person name="Kono N."/>
            <person name="Nakamura H."/>
            <person name="Mori M."/>
            <person name="Yoshida Y."/>
            <person name="Ohtoshi R."/>
            <person name="Malay A.D."/>
            <person name="Moran D.A.P."/>
            <person name="Tomita M."/>
            <person name="Numata K."/>
            <person name="Arakawa K."/>
        </authorList>
    </citation>
    <scope>NUCLEOTIDE SEQUENCE</scope>
</reference>
<comment type="caution">
    <text evidence="2">The sequence shown here is derived from an EMBL/GenBank/DDBJ whole genome shotgun (WGS) entry which is preliminary data.</text>
</comment>
<keyword evidence="1" id="KW-1133">Transmembrane helix</keyword>
<dbReference type="EMBL" id="BMAU01021309">
    <property type="protein sequence ID" value="GFY12040.1"/>
    <property type="molecule type" value="Genomic_DNA"/>
</dbReference>
<accession>A0A8X6SII8</accession>
<sequence>MIDKKNTKEDMAYMFQWVTLEKEIKRGKTLDTENERRILGSQKHWYNLFERLIDIKNFLDYHNNLTFRGHRESLKIDEGTKNSVNFIGLFKLISKYDPTLRKHINCIDNKQLVTNLYGTFPLIFLGVFWEIINLRIFPINSKR</sequence>
<evidence type="ECO:0000256" key="1">
    <source>
        <dbReference type="SAM" id="Phobius"/>
    </source>
</evidence>
<protein>
    <submittedName>
        <fullName evidence="2">TTF-type domain-containing protein</fullName>
    </submittedName>
</protein>
<evidence type="ECO:0000313" key="3">
    <source>
        <dbReference type="Proteomes" id="UP000887159"/>
    </source>
</evidence>
<keyword evidence="1" id="KW-0812">Transmembrane</keyword>
<keyword evidence="3" id="KW-1185">Reference proteome</keyword>
<organism evidence="2 3">
    <name type="scientific">Trichonephila clavipes</name>
    <name type="common">Golden silk orbweaver</name>
    <name type="synonym">Nephila clavipes</name>
    <dbReference type="NCBI Taxonomy" id="2585209"/>
    <lineage>
        <taxon>Eukaryota</taxon>
        <taxon>Metazoa</taxon>
        <taxon>Ecdysozoa</taxon>
        <taxon>Arthropoda</taxon>
        <taxon>Chelicerata</taxon>
        <taxon>Arachnida</taxon>
        <taxon>Araneae</taxon>
        <taxon>Araneomorphae</taxon>
        <taxon>Entelegynae</taxon>
        <taxon>Araneoidea</taxon>
        <taxon>Nephilidae</taxon>
        <taxon>Trichonephila</taxon>
    </lineage>
</organism>
<evidence type="ECO:0000313" key="2">
    <source>
        <dbReference type="EMBL" id="GFY12040.1"/>
    </source>
</evidence>
<gene>
    <name evidence="2" type="primary">B5V51_14815</name>
    <name evidence="2" type="ORF">TNCV_4975401</name>
</gene>
<proteinExistence type="predicted"/>